<protein>
    <submittedName>
        <fullName evidence="2">Uncharacterized protein</fullName>
    </submittedName>
</protein>
<organism evidence="2 3">
    <name type="scientific">Aeoliella mucimassa</name>
    <dbReference type="NCBI Taxonomy" id="2527972"/>
    <lineage>
        <taxon>Bacteria</taxon>
        <taxon>Pseudomonadati</taxon>
        <taxon>Planctomycetota</taxon>
        <taxon>Planctomycetia</taxon>
        <taxon>Pirellulales</taxon>
        <taxon>Lacipirellulaceae</taxon>
        <taxon>Aeoliella</taxon>
    </lineage>
</organism>
<dbReference type="AlphaFoldDB" id="A0A518AM20"/>
<proteinExistence type="predicted"/>
<feature type="chain" id="PRO_5021995032" evidence="1">
    <location>
        <begin position="29"/>
        <end position="379"/>
    </location>
</feature>
<keyword evidence="1" id="KW-0732">Signal</keyword>
<keyword evidence="3" id="KW-1185">Reference proteome</keyword>
<dbReference type="OrthoDB" id="286171at2"/>
<reference evidence="2 3" key="1">
    <citation type="submission" date="2019-02" db="EMBL/GenBank/DDBJ databases">
        <title>Deep-cultivation of Planctomycetes and their phenomic and genomic characterization uncovers novel biology.</title>
        <authorList>
            <person name="Wiegand S."/>
            <person name="Jogler M."/>
            <person name="Boedeker C."/>
            <person name="Pinto D."/>
            <person name="Vollmers J."/>
            <person name="Rivas-Marin E."/>
            <person name="Kohn T."/>
            <person name="Peeters S.H."/>
            <person name="Heuer A."/>
            <person name="Rast P."/>
            <person name="Oberbeckmann S."/>
            <person name="Bunk B."/>
            <person name="Jeske O."/>
            <person name="Meyerdierks A."/>
            <person name="Storesund J.E."/>
            <person name="Kallscheuer N."/>
            <person name="Luecker S."/>
            <person name="Lage O.M."/>
            <person name="Pohl T."/>
            <person name="Merkel B.J."/>
            <person name="Hornburger P."/>
            <person name="Mueller R.-W."/>
            <person name="Bruemmer F."/>
            <person name="Labrenz M."/>
            <person name="Spormann A.M."/>
            <person name="Op den Camp H."/>
            <person name="Overmann J."/>
            <person name="Amann R."/>
            <person name="Jetten M.S.M."/>
            <person name="Mascher T."/>
            <person name="Medema M.H."/>
            <person name="Devos D.P."/>
            <person name="Kaster A.-K."/>
            <person name="Ovreas L."/>
            <person name="Rohde M."/>
            <person name="Galperin M.Y."/>
            <person name="Jogler C."/>
        </authorList>
    </citation>
    <scope>NUCLEOTIDE SEQUENCE [LARGE SCALE GENOMIC DNA]</scope>
    <source>
        <strain evidence="2 3">Pan181</strain>
    </source>
</reference>
<evidence type="ECO:0000313" key="2">
    <source>
        <dbReference type="EMBL" id="QDU55771.1"/>
    </source>
</evidence>
<name>A0A518AM20_9BACT</name>
<evidence type="ECO:0000313" key="3">
    <source>
        <dbReference type="Proteomes" id="UP000315750"/>
    </source>
</evidence>
<feature type="signal peptide" evidence="1">
    <location>
        <begin position="1"/>
        <end position="28"/>
    </location>
</feature>
<dbReference type="RefSeq" id="WP_145246584.1">
    <property type="nucleotide sequence ID" value="NZ_CP036278.1"/>
</dbReference>
<evidence type="ECO:0000256" key="1">
    <source>
        <dbReference type="SAM" id="SignalP"/>
    </source>
</evidence>
<sequence precursor="true">MLQTTTNARLAGMLLVLLSAMLASSSLAREPLDETRLLGAPGPATQSRNSPITVQWQDVPVREALERLAQSQRLSVWVDRRIDPTQRITLSARRTPLGEFFNLATEQAEAKAIAVGGFYYVGPPSSVEEIRTLLARGYEQTNQLAYAPRNAMLRRRSFEIARLATPRDRIEQIGSQANVSITGTTQVPHDLWQANKMPSLPLAEQLTLLLVGFDLTWQAADNGSSIEIVPIELPVTVHHPYDNQHIEQLASEVREQLTITPGDDRQHVWVAASVELHEQLLGKANQPREQAPQQPRGSKQVYTLRVAQQPVGKIVQALARQLGKQLEVDPAVTDDMLAKRVSFEVDQADLDELLTAACQPAGLQAELAGDTIRLSAAAN</sequence>
<dbReference type="Gene3D" id="3.55.50.30">
    <property type="match status" value="1"/>
</dbReference>
<dbReference type="Proteomes" id="UP000315750">
    <property type="component" value="Chromosome"/>
</dbReference>
<accession>A0A518AM20</accession>
<dbReference type="KEGG" id="amuc:Pan181_19660"/>
<gene>
    <name evidence="2" type="ORF">Pan181_19660</name>
</gene>
<dbReference type="EMBL" id="CP036278">
    <property type="protein sequence ID" value="QDU55771.1"/>
    <property type="molecule type" value="Genomic_DNA"/>
</dbReference>